<evidence type="ECO:0000256" key="2">
    <source>
        <dbReference type="SAM" id="MobiDB-lite"/>
    </source>
</evidence>
<keyword evidence="4" id="KW-1185">Reference proteome</keyword>
<comment type="caution">
    <text evidence="3">The sequence shown here is derived from an EMBL/GenBank/DDBJ whole genome shotgun (WGS) entry which is preliminary data.</text>
</comment>
<name>A0A1R2D3E7_9CILI</name>
<keyword evidence="1" id="KW-0175">Coiled coil</keyword>
<evidence type="ECO:0000313" key="3">
    <source>
        <dbReference type="EMBL" id="OMJ95736.1"/>
    </source>
</evidence>
<sequence length="233" mass="26883">MEDLKLLKSWEIQLRKKVEGLKEYKNIIGNDPSIPNAVKERFANVLKTIKLNMIQIMAKCTALRTDDLPPRAFQVRMSKIKFEITEAKKSLKHLVLTVQNPPSHSISTSIPTNRSQKSYRTTNHKSQTHKKSHSSSEKPKKPKTILSKVEAKIETHTHKDIEQRLKAIKQQNQELHTSISNIQKQNSETFNLIHTLKSQISLIESSNSNEKPDLPKKRHLLQPKNQETHLQNQ</sequence>
<proteinExistence type="predicted"/>
<feature type="region of interest" description="Disordered" evidence="2">
    <location>
        <begin position="101"/>
        <end position="144"/>
    </location>
</feature>
<feature type="region of interest" description="Disordered" evidence="2">
    <location>
        <begin position="204"/>
        <end position="233"/>
    </location>
</feature>
<feature type="compositionally biased region" description="Polar residues" evidence="2">
    <location>
        <begin position="223"/>
        <end position="233"/>
    </location>
</feature>
<accession>A0A1R2D3E7</accession>
<feature type="compositionally biased region" description="Low complexity" evidence="2">
    <location>
        <begin position="101"/>
        <end position="112"/>
    </location>
</feature>
<feature type="coiled-coil region" evidence="1">
    <location>
        <begin position="158"/>
        <end position="185"/>
    </location>
</feature>
<evidence type="ECO:0000256" key="1">
    <source>
        <dbReference type="SAM" id="Coils"/>
    </source>
</evidence>
<dbReference type="EMBL" id="MPUH01000008">
    <property type="protein sequence ID" value="OMJ95736.1"/>
    <property type="molecule type" value="Genomic_DNA"/>
</dbReference>
<organism evidence="3 4">
    <name type="scientific">Stentor coeruleus</name>
    <dbReference type="NCBI Taxonomy" id="5963"/>
    <lineage>
        <taxon>Eukaryota</taxon>
        <taxon>Sar</taxon>
        <taxon>Alveolata</taxon>
        <taxon>Ciliophora</taxon>
        <taxon>Postciliodesmatophora</taxon>
        <taxon>Heterotrichea</taxon>
        <taxon>Heterotrichida</taxon>
        <taxon>Stentoridae</taxon>
        <taxon>Stentor</taxon>
    </lineage>
</organism>
<evidence type="ECO:0000313" key="4">
    <source>
        <dbReference type="Proteomes" id="UP000187209"/>
    </source>
</evidence>
<dbReference type="Proteomes" id="UP000187209">
    <property type="component" value="Unassembled WGS sequence"/>
</dbReference>
<dbReference type="OrthoDB" id="320723at2759"/>
<protein>
    <submittedName>
        <fullName evidence="3">Uncharacterized protein</fullName>
    </submittedName>
</protein>
<reference evidence="3 4" key="1">
    <citation type="submission" date="2016-11" db="EMBL/GenBank/DDBJ databases">
        <title>The macronuclear genome of Stentor coeruleus: a giant cell with tiny introns.</title>
        <authorList>
            <person name="Slabodnick M."/>
            <person name="Ruby J.G."/>
            <person name="Reiff S.B."/>
            <person name="Swart E.C."/>
            <person name="Gosai S."/>
            <person name="Prabakaran S."/>
            <person name="Witkowska E."/>
            <person name="Larue G.E."/>
            <person name="Fisher S."/>
            <person name="Freeman R.M."/>
            <person name="Gunawardena J."/>
            <person name="Chu W."/>
            <person name="Stover N.A."/>
            <person name="Gregory B.D."/>
            <person name="Nowacki M."/>
            <person name="Derisi J."/>
            <person name="Roy S.W."/>
            <person name="Marshall W.F."/>
            <person name="Sood P."/>
        </authorList>
    </citation>
    <scope>NUCLEOTIDE SEQUENCE [LARGE SCALE GENOMIC DNA]</scope>
    <source>
        <strain evidence="3">WM001</strain>
    </source>
</reference>
<gene>
    <name evidence="3" type="ORF">SteCoe_807</name>
</gene>
<dbReference type="AlphaFoldDB" id="A0A1R2D3E7"/>
<feature type="compositionally biased region" description="Basic residues" evidence="2">
    <location>
        <begin position="122"/>
        <end position="133"/>
    </location>
</feature>